<feature type="region of interest" description="Disordered" evidence="1">
    <location>
        <begin position="221"/>
        <end position="275"/>
    </location>
</feature>
<evidence type="ECO:0000313" key="3">
    <source>
        <dbReference type="Proteomes" id="UP000018936"/>
    </source>
</evidence>
<organism evidence="2 3">
    <name type="scientific">Ophiophagus hannah</name>
    <name type="common">King cobra</name>
    <name type="synonym">Naja hannah</name>
    <dbReference type="NCBI Taxonomy" id="8665"/>
    <lineage>
        <taxon>Eukaryota</taxon>
        <taxon>Metazoa</taxon>
        <taxon>Chordata</taxon>
        <taxon>Craniata</taxon>
        <taxon>Vertebrata</taxon>
        <taxon>Euteleostomi</taxon>
        <taxon>Lepidosauria</taxon>
        <taxon>Squamata</taxon>
        <taxon>Bifurcata</taxon>
        <taxon>Unidentata</taxon>
        <taxon>Episquamata</taxon>
        <taxon>Toxicofera</taxon>
        <taxon>Serpentes</taxon>
        <taxon>Colubroidea</taxon>
        <taxon>Elapidae</taxon>
        <taxon>Elapinae</taxon>
        <taxon>Ophiophagus</taxon>
    </lineage>
</organism>
<dbReference type="AlphaFoldDB" id="V8NTR7"/>
<evidence type="ECO:0000313" key="2">
    <source>
        <dbReference type="EMBL" id="ETE65455.1"/>
    </source>
</evidence>
<keyword evidence="3" id="KW-1185">Reference proteome</keyword>
<proteinExistence type="predicted"/>
<accession>V8NTR7</accession>
<feature type="non-terminal residue" evidence="2">
    <location>
        <position position="1"/>
    </location>
</feature>
<dbReference type="EMBL" id="AZIM01001882">
    <property type="protein sequence ID" value="ETE65455.1"/>
    <property type="molecule type" value="Genomic_DNA"/>
</dbReference>
<evidence type="ECO:0000256" key="1">
    <source>
        <dbReference type="SAM" id="MobiDB-lite"/>
    </source>
</evidence>
<name>V8NTR7_OPHHA</name>
<dbReference type="Proteomes" id="UP000018936">
    <property type="component" value="Unassembled WGS sequence"/>
</dbReference>
<protein>
    <submittedName>
        <fullName evidence="2">Uncharacterized protein</fullName>
    </submittedName>
</protein>
<reference evidence="2 3" key="1">
    <citation type="journal article" date="2013" name="Proc. Natl. Acad. Sci. U.S.A.">
        <title>The king cobra genome reveals dynamic gene evolution and adaptation in the snake venom system.</title>
        <authorList>
            <person name="Vonk F.J."/>
            <person name="Casewell N.R."/>
            <person name="Henkel C.V."/>
            <person name="Heimberg A.M."/>
            <person name="Jansen H.J."/>
            <person name="McCleary R.J."/>
            <person name="Kerkkamp H.M."/>
            <person name="Vos R.A."/>
            <person name="Guerreiro I."/>
            <person name="Calvete J.J."/>
            <person name="Wuster W."/>
            <person name="Woods A.E."/>
            <person name="Logan J.M."/>
            <person name="Harrison R.A."/>
            <person name="Castoe T.A."/>
            <person name="de Koning A.P."/>
            <person name="Pollock D.D."/>
            <person name="Yandell M."/>
            <person name="Calderon D."/>
            <person name="Renjifo C."/>
            <person name="Currier R.B."/>
            <person name="Salgado D."/>
            <person name="Pla D."/>
            <person name="Sanz L."/>
            <person name="Hyder A.S."/>
            <person name="Ribeiro J.M."/>
            <person name="Arntzen J.W."/>
            <person name="van den Thillart G.E."/>
            <person name="Boetzer M."/>
            <person name="Pirovano W."/>
            <person name="Dirks R.P."/>
            <person name="Spaink H.P."/>
            <person name="Duboule D."/>
            <person name="McGlinn E."/>
            <person name="Kini R.M."/>
            <person name="Richardson M.K."/>
        </authorList>
    </citation>
    <scope>NUCLEOTIDE SEQUENCE</scope>
    <source>
        <tissue evidence="2">Blood</tissue>
    </source>
</reference>
<comment type="caution">
    <text evidence="2">The sequence shown here is derived from an EMBL/GenBank/DDBJ whole genome shotgun (WGS) entry which is preliminary data.</text>
</comment>
<gene>
    <name evidence="2" type="ORF">L345_08775</name>
</gene>
<sequence length="275" mass="30917">MWGPGQGERAQLNTNPVGNACGTVGRSFAVFRVVPRARSDPPGLELDSPKQDKTKCSHSKPLIPLASRHQNHGSSPYEFLPFEFHPSIQPSPAIPGLSASRWMHLGSAFSVAMLPWLVDLIAKEQVVAQEKRDKGKRRIGEWKHQKHQGELLGGMDPSLTQHTGSSQCLITTEPVAQQDVCEVSFVPVLRLFFPHLLSESLQLLSGSGFPVHFASVIKMRGGEGGREEERQRKKKRKRKEGRKEREKERGRRKERKGGGRKERKEGRKKEEGRKE</sequence>
<feature type="compositionally biased region" description="Basic and acidic residues" evidence="1">
    <location>
        <begin position="221"/>
        <end position="231"/>
    </location>
</feature>
<feature type="compositionally biased region" description="Basic and acidic residues" evidence="1">
    <location>
        <begin position="241"/>
        <end position="275"/>
    </location>
</feature>